<comment type="similarity">
    <text evidence="3">Belongs to the TTC27 family.</text>
</comment>
<organism evidence="5 6">
    <name type="scientific">Parelaphostrongylus tenuis</name>
    <name type="common">Meningeal worm</name>
    <dbReference type="NCBI Taxonomy" id="148309"/>
    <lineage>
        <taxon>Eukaryota</taxon>
        <taxon>Metazoa</taxon>
        <taxon>Ecdysozoa</taxon>
        <taxon>Nematoda</taxon>
        <taxon>Chromadorea</taxon>
        <taxon>Rhabditida</taxon>
        <taxon>Rhabditina</taxon>
        <taxon>Rhabditomorpha</taxon>
        <taxon>Strongyloidea</taxon>
        <taxon>Metastrongylidae</taxon>
        <taxon>Parelaphostrongylus</taxon>
    </lineage>
</organism>
<keyword evidence="6" id="KW-1185">Reference proteome</keyword>
<feature type="repeat" description="TPR" evidence="4">
    <location>
        <begin position="348"/>
        <end position="381"/>
    </location>
</feature>
<evidence type="ECO:0000256" key="2">
    <source>
        <dbReference type="ARBA" id="ARBA00022803"/>
    </source>
</evidence>
<evidence type="ECO:0008006" key="7">
    <source>
        <dbReference type="Google" id="ProtNLM"/>
    </source>
</evidence>
<protein>
    <recommendedName>
        <fullName evidence="7">Tetratricopeptide repeat protein</fullName>
    </recommendedName>
</protein>
<name>A0AAD5QZF4_PARTN</name>
<sequence>MAVLKEASNEAKLLAFRVLLLWQKILREPSGALKEKIDAYAQSIEIERLDVEERLQYFIERANSYLIYYDYDKSAEFIKYALECSNLNIELAGKLGKRTRFQERDIAQLVLNMSSADSLITNDDPDVPTNCALNNDTLLEQICLAEQDDKGGKLSPVQLAIIFAVFRLERKSEHCDELFMEKADAYLEAIIRQRRCWPVQAAALLARCELERSRKRRVERACAQSELISNLMDGVNDRASTDIKWKRCGLVLASGLEPFWSARCVHAETLQSLGCTSEALLVYEKLEMWDCVVDCFKKLGQLEKAEALIHRLISDRPNDSMLVCLLGDITMEVSYYEKAIEMSNDRNARARNSLGNLMLLRNHFESAYGHLRRSLELQPIQLGVWFNAGYCAWKLERYSDAVTCFHRCVS</sequence>
<keyword evidence="1" id="KW-0677">Repeat</keyword>
<evidence type="ECO:0000256" key="1">
    <source>
        <dbReference type="ARBA" id="ARBA00022737"/>
    </source>
</evidence>
<reference evidence="5" key="1">
    <citation type="submission" date="2021-06" db="EMBL/GenBank/DDBJ databases">
        <title>Parelaphostrongylus tenuis whole genome reference sequence.</title>
        <authorList>
            <person name="Garwood T.J."/>
            <person name="Larsen P.A."/>
            <person name="Fountain-Jones N.M."/>
            <person name="Garbe J.R."/>
            <person name="Macchietto M.G."/>
            <person name="Kania S.A."/>
            <person name="Gerhold R.W."/>
            <person name="Richards J.E."/>
            <person name="Wolf T.M."/>
        </authorList>
    </citation>
    <scope>NUCLEOTIDE SEQUENCE</scope>
    <source>
        <strain evidence="5">MNPRO001-30</strain>
        <tissue evidence="5">Meninges</tissue>
    </source>
</reference>
<dbReference type="InterPro" id="IPR019734">
    <property type="entry name" value="TPR_rpt"/>
</dbReference>
<dbReference type="InterPro" id="IPR011990">
    <property type="entry name" value="TPR-like_helical_dom_sf"/>
</dbReference>
<proteinExistence type="inferred from homology"/>
<dbReference type="AlphaFoldDB" id="A0AAD5QZF4"/>
<accession>A0AAD5QZF4</accession>
<dbReference type="Gene3D" id="1.25.40.10">
    <property type="entry name" value="Tetratricopeptide repeat domain"/>
    <property type="match status" value="1"/>
</dbReference>
<dbReference type="PROSITE" id="PS50005">
    <property type="entry name" value="TPR"/>
    <property type="match status" value="1"/>
</dbReference>
<evidence type="ECO:0000313" key="5">
    <source>
        <dbReference type="EMBL" id="KAJ1366733.1"/>
    </source>
</evidence>
<gene>
    <name evidence="5" type="ORF">KIN20_027487</name>
</gene>
<dbReference type="Pfam" id="PF13181">
    <property type="entry name" value="TPR_8"/>
    <property type="match status" value="1"/>
</dbReference>
<dbReference type="SUPFAM" id="SSF48452">
    <property type="entry name" value="TPR-like"/>
    <property type="match status" value="1"/>
</dbReference>
<dbReference type="EMBL" id="JAHQIW010005650">
    <property type="protein sequence ID" value="KAJ1366733.1"/>
    <property type="molecule type" value="Genomic_DNA"/>
</dbReference>
<evidence type="ECO:0000256" key="4">
    <source>
        <dbReference type="PROSITE-ProRule" id="PRU00339"/>
    </source>
</evidence>
<comment type="caution">
    <text evidence="5">The sequence shown here is derived from an EMBL/GenBank/DDBJ whole genome shotgun (WGS) entry which is preliminary data.</text>
</comment>
<dbReference type="Proteomes" id="UP001196413">
    <property type="component" value="Unassembled WGS sequence"/>
</dbReference>
<dbReference type="InterPro" id="IPR044244">
    <property type="entry name" value="TTC27/Emw1"/>
</dbReference>
<dbReference type="PANTHER" id="PTHR16193:SF0">
    <property type="entry name" value="TETRATRICOPEPTIDE REPEAT PROTEIN 27"/>
    <property type="match status" value="1"/>
</dbReference>
<evidence type="ECO:0000313" key="6">
    <source>
        <dbReference type="Proteomes" id="UP001196413"/>
    </source>
</evidence>
<dbReference type="PANTHER" id="PTHR16193">
    <property type="entry name" value="TETRATRICOPEPTIDE REPEAT PROTEIN 27"/>
    <property type="match status" value="1"/>
</dbReference>
<keyword evidence="2 4" id="KW-0802">TPR repeat</keyword>
<evidence type="ECO:0000256" key="3">
    <source>
        <dbReference type="ARBA" id="ARBA00024020"/>
    </source>
</evidence>